<feature type="domain" description="WCX" evidence="2">
    <location>
        <begin position="218"/>
        <end position="294"/>
    </location>
</feature>
<reference evidence="3" key="2">
    <citation type="journal article" date="2021" name="PeerJ">
        <title>Extensive microbial diversity within the chicken gut microbiome revealed by metagenomics and culture.</title>
        <authorList>
            <person name="Gilroy R."/>
            <person name="Ravi A."/>
            <person name="Getino M."/>
            <person name="Pursley I."/>
            <person name="Horton D.L."/>
            <person name="Alikhan N.F."/>
            <person name="Baker D."/>
            <person name="Gharbi K."/>
            <person name="Hall N."/>
            <person name="Watson M."/>
            <person name="Adriaenssens E.M."/>
            <person name="Foster-Nyarko E."/>
            <person name="Jarju S."/>
            <person name="Secka A."/>
            <person name="Antonio M."/>
            <person name="Oren A."/>
            <person name="Chaudhuri R.R."/>
            <person name="La Ragione R."/>
            <person name="Hildebrand F."/>
            <person name="Pallen M.J."/>
        </authorList>
    </citation>
    <scope>NUCLEOTIDE SEQUENCE</scope>
    <source>
        <strain evidence="3">2478</strain>
    </source>
</reference>
<dbReference type="Pfam" id="PF25583">
    <property type="entry name" value="WCX"/>
    <property type="match status" value="1"/>
</dbReference>
<comment type="caution">
    <text evidence="3">The sequence shown here is derived from an EMBL/GenBank/DDBJ whole genome shotgun (WGS) entry which is preliminary data.</text>
</comment>
<evidence type="ECO:0000313" key="3">
    <source>
        <dbReference type="EMBL" id="MBO8477964.1"/>
    </source>
</evidence>
<dbReference type="AlphaFoldDB" id="A0A9D9NLC2"/>
<dbReference type="PANTHER" id="PTHR34580:SF9">
    <property type="entry name" value="SLL5097 PROTEIN"/>
    <property type="match status" value="1"/>
</dbReference>
<dbReference type="PANTHER" id="PTHR34580">
    <property type="match status" value="1"/>
</dbReference>
<evidence type="ECO:0000313" key="4">
    <source>
        <dbReference type="Proteomes" id="UP000823771"/>
    </source>
</evidence>
<reference evidence="3" key="1">
    <citation type="submission" date="2020-10" db="EMBL/GenBank/DDBJ databases">
        <authorList>
            <person name="Gilroy R."/>
        </authorList>
    </citation>
    <scope>NUCLEOTIDE SEQUENCE</scope>
    <source>
        <strain evidence="3">2478</strain>
    </source>
</reference>
<proteinExistence type="predicted"/>
<name>A0A9D9NLC2_9BACT</name>
<dbReference type="InterPro" id="IPR051534">
    <property type="entry name" value="CBASS_pafABC_assoc_protein"/>
</dbReference>
<evidence type="ECO:0000259" key="1">
    <source>
        <dbReference type="Pfam" id="PF13280"/>
    </source>
</evidence>
<gene>
    <name evidence="3" type="ORF">IAB80_03635</name>
</gene>
<dbReference type="Pfam" id="PF13280">
    <property type="entry name" value="WYL"/>
    <property type="match status" value="1"/>
</dbReference>
<evidence type="ECO:0000259" key="2">
    <source>
        <dbReference type="Pfam" id="PF25583"/>
    </source>
</evidence>
<dbReference type="PROSITE" id="PS52050">
    <property type="entry name" value="WYL"/>
    <property type="match status" value="1"/>
</dbReference>
<dbReference type="InterPro" id="IPR057727">
    <property type="entry name" value="WCX_dom"/>
</dbReference>
<accession>A0A9D9NLC2</accession>
<dbReference type="EMBL" id="JADILZ010000031">
    <property type="protein sequence ID" value="MBO8477964.1"/>
    <property type="molecule type" value="Genomic_DNA"/>
</dbReference>
<organism evidence="3 4">
    <name type="scientific">Candidatus Cryptobacteroides excrementipullorum</name>
    <dbReference type="NCBI Taxonomy" id="2840761"/>
    <lineage>
        <taxon>Bacteria</taxon>
        <taxon>Pseudomonadati</taxon>
        <taxon>Bacteroidota</taxon>
        <taxon>Bacteroidia</taxon>
        <taxon>Bacteroidales</taxon>
        <taxon>Candidatus Cryptobacteroides</taxon>
    </lineage>
</organism>
<dbReference type="Proteomes" id="UP000823771">
    <property type="component" value="Unassembled WGS sequence"/>
</dbReference>
<protein>
    <submittedName>
        <fullName evidence="3">WYL domain-containing protein</fullName>
    </submittedName>
</protein>
<dbReference type="InterPro" id="IPR026881">
    <property type="entry name" value="WYL_dom"/>
</dbReference>
<sequence length="311" mass="36209">MVTELLDKYIWLINTLLRAREKGLSMSELQEMWQRRFGQDYSRSTFNHHRDAVAEIFGIEIECDRSTRRYFIRYGDDVRDSDAASAWLINTFTVNNMLTLGKERLSGRVSVEEIPSGHRYLAPVMDAMTDNLEIRIRHRKYTGNEISEYTLRPYAVKENARRWYIVAYCIEREGMRVYGMDRIVDMEVTGTHFDMPPDFDVDRLFSTSFGIYLPEGKPVEIVFRASEKESRYLEDLPLHHSQKIISRDDGTVTFSIFACPDTSLVMELLRLGPGIEVTGPESLREQIVLQLRKTLEKYGDIPADRNQIGNR</sequence>
<feature type="domain" description="WYL" evidence="1">
    <location>
        <begin position="120"/>
        <end position="188"/>
    </location>
</feature>